<dbReference type="OrthoDB" id="5973611at2"/>
<reference evidence="2 3" key="1">
    <citation type="submission" date="2016-11" db="EMBL/GenBank/DDBJ databases">
        <title>Study of marine rhodopsin-containing bacteria.</title>
        <authorList>
            <person name="Yoshizawa S."/>
            <person name="Kumagai Y."/>
            <person name="Kogure K."/>
        </authorList>
    </citation>
    <scope>NUCLEOTIDE SEQUENCE [LARGE SCALE GENOMIC DNA]</scope>
    <source>
        <strain evidence="2 3">SAORIC-28</strain>
    </source>
</reference>
<proteinExistence type="predicted"/>
<name>A0A271IXY4_9BACT</name>
<dbReference type="EMBL" id="MQWD01000001">
    <property type="protein sequence ID" value="PAP76083.1"/>
    <property type="molecule type" value="Genomic_DNA"/>
</dbReference>
<dbReference type="RefSeq" id="WP_095509724.1">
    <property type="nucleotide sequence ID" value="NZ_MQWD01000001.1"/>
</dbReference>
<comment type="caution">
    <text evidence="2">The sequence shown here is derived from an EMBL/GenBank/DDBJ whole genome shotgun (WGS) entry which is preliminary data.</text>
</comment>
<protein>
    <recommendedName>
        <fullName evidence="4">Peptidase C-terminal archaeal/bacterial domain-containing protein</fullName>
    </recommendedName>
</protein>
<gene>
    <name evidence="2" type="ORF">BSZ37_06310</name>
</gene>
<evidence type="ECO:0000313" key="2">
    <source>
        <dbReference type="EMBL" id="PAP76083.1"/>
    </source>
</evidence>
<dbReference type="Proteomes" id="UP000216339">
    <property type="component" value="Unassembled WGS sequence"/>
</dbReference>
<sequence length="147" mass="14847">MRFATLLALSVVFSVAASAQPRTSAAPQHTLSIADAAVSTSLRAGGSDRNAVPGSGCSGYIDNAQPSAKLTVEGDGPLAIYAVSGSDTTLLVSDPAGRWHCSDDANGSNPAVTFARAAPGTYVVWVGTFSPDQAPATLSAVRGQPAW</sequence>
<evidence type="ECO:0000313" key="3">
    <source>
        <dbReference type="Proteomes" id="UP000216339"/>
    </source>
</evidence>
<feature type="signal peptide" evidence="1">
    <location>
        <begin position="1"/>
        <end position="19"/>
    </location>
</feature>
<evidence type="ECO:0000256" key="1">
    <source>
        <dbReference type="SAM" id="SignalP"/>
    </source>
</evidence>
<organism evidence="2 3">
    <name type="scientific">Rubrivirga marina</name>
    <dbReference type="NCBI Taxonomy" id="1196024"/>
    <lineage>
        <taxon>Bacteria</taxon>
        <taxon>Pseudomonadati</taxon>
        <taxon>Rhodothermota</taxon>
        <taxon>Rhodothermia</taxon>
        <taxon>Rhodothermales</taxon>
        <taxon>Rubricoccaceae</taxon>
        <taxon>Rubrivirga</taxon>
    </lineage>
</organism>
<accession>A0A271IXY4</accession>
<dbReference type="Gene3D" id="2.60.120.380">
    <property type="match status" value="1"/>
</dbReference>
<keyword evidence="1" id="KW-0732">Signal</keyword>
<keyword evidence="3" id="KW-1185">Reference proteome</keyword>
<evidence type="ECO:0008006" key="4">
    <source>
        <dbReference type="Google" id="ProtNLM"/>
    </source>
</evidence>
<feature type="chain" id="PRO_5012786462" description="Peptidase C-terminal archaeal/bacterial domain-containing protein" evidence="1">
    <location>
        <begin position="20"/>
        <end position="147"/>
    </location>
</feature>
<dbReference type="AlphaFoldDB" id="A0A271IXY4"/>